<proteinExistence type="inferred from homology"/>
<dbReference type="PANTHER" id="PTHR11709">
    <property type="entry name" value="MULTI-COPPER OXIDASE"/>
    <property type="match status" value="1"/>
</dbReference>
<evidence type="ECO:0000256" key="1">
    <source>
        <dbReference type="ARBA" id="ARBA00010609"/>
    </source>
</evidence>
<organism evidence="3 4">
    <name type="scientific">Sphenostylis stenocarpa</name>
    <dbReference type="NCBI Taxonomy" id="92480"/>
    <lineage>
        <taxon>Eukaryota</taxon>
        <taxon>Viridiplantae</taxon>
        <taxon>Streptophyta</taxon>
        <taxon>Embryophyta</taxon>
        <taxon>Tracheophyta</taxon>
        <taxon>Spermatophyta</taxon>
        <taxon>Magnoliopsida</taxon>
        <taxon>eudicotyledons</taxon>
        <taxon>Gunneridae</taxon>
        <taxon>Pentapetalae</taxon>
        <taxon>rosids</taxon>
        <taxon>fabids</taxon>
        <taxon>Fabales</taxon>
        <taxon>Fabaceae</taxon>
        <taxon>Papilionoideae</taxon>
        <taxon>50 kb inversion clade</taxon>
        <taxon>NPAAA clade</taxon>
        <taxon>indigoferoid/millettioid clade</taxon>
        <taxon>Phaseoleae</taxon>
        <taxon>Sphenostylis</taxon>
    </lineage>
</organism>
<dbReference type="Gene3D" id="2.60.40.420">
    <property type="entry name" value="Cupredoxins - blue copper proteins"/>
    <property type="match status" value="1"/>
</dbReference>
<evidence type="ECO:0000313" key="3">
    <source>
        <dbReference type="EMBL" id="CAJ1975071.1"/>
    </source>
</evidence>
<sequence length="91" mass="10481">MSPMIIAFTVGSSFVRSDVARNVPQGLWTPSWGTMLYKVKYDFKVQIVLQDTSIVTIKEHPMHVHGFHFFVFDFDFGNFNLTTNSLKLTHL</sequence>
<dbReference type="SUPFAM" id="SSF49503">
    <property type="entry name" value="Cupredoxins"/>
    <property type="match status" value="1"/>
</dbReference>
<dbReference type="Proteomes" id="UP001189624">
    <property type="component" value="Chromosome 9"/>
</dbReference>
<comment type="similarity">
    <text evidence="1">Belongs to the multicopper oxidase family.</text>
</comment>
<dbReference type="Gramene" id="rna-AYBTSS11_LOCUS27167">
    <property type="protein sequence ID" value="CAJ1975071.1"/>
    <property type="gene ID" value="gene-AYBTSS11_LOCUS27167"/>
</dbReference>
<evidence type="ECO:0000259" key="2">
    <source>
        <dbReference type="Pfam" id="PF07731"/>
    </source>
</evidence>
<keyword evidence="4" id="KW-1185">Reference proteome</keyword>
<dbReference type="InterPro" id="IPR011706">
    <property type="entry name" value="Cu-oxidase_C"/>
</dbReference>
<dbReference type="EMBL" id="OY731406">
    <property type="protein sequence ID" value="CAJ1975071.1"/>
    <property type="molecule type" value="Genomic_DNA"/>
</dbReference>
<name>A0AA86SY71_9FABA</name>
<gene>
    <name evidence="3" type="ORF">AYBTSS11_LOCUS27167</name>
</gene>
<dbReference type="InterPro" id="IPR008972">
    <property type="entry name" value="Cupredoxin"/>
</dbReference>
<feature type="domain" description="Plastocyanin-like" evidence="2">
    <location>
        <begin position="32"/>
        <end position="80"/>
    </location>
</feature>
<dbReference type="Pfam" id="PF07731">
    <property type="entry name" value="Cu-oxidase_2"/>
    <property type="match status" value="1"/>
</dbReference>
<protein>
    <recommendedName>
        <fullName evidence="2">Plastocyanin-like domain-containing protein</fullName>
    </recommendedName>
</protein>
<dbReference type="GO" id="GO:0016491">
    <property type="term" value="F:oxidoreductase activity"/>
    <property type="evidence" value="ECO:0007669"/>
    <property type="project" value="InterPro"/>
</dbReference>
<dbReference type="AlphaFoldDB" id="A0AA86SY71"/>
<evidence type="ECO:0000313" key="4">
    <source>
        <dbReference type="Proteomes" id="UP001189624"/>
    </source>
</evidence>
<dbReference type="InterPro" id="IPR045087">
    <property type="entry name" value="Cu-oxidase_fam"/>
</dbReference>
<dbReference type="GO" id="GO:0005507">
    <property type="term" value="F:copper ion binding"/>
    <property type="evidence" value="ECO:0007669"/>
    <property type="project" value="InterPro"/>
</dbReference>
<dbReference type="PANTHER" id="PTHR11709:SF68">
    <property type="entry name" value="LACCASE-13"/>
    <property type="match status" value="1"/>
</dbReference>
<reference evidence="3" key="1">
    <citation type="submission" date="2023-10" db="EMBL/GenBank/DDBJ databases">
        <authorList>
            <person name="Domelevo Entfellner J.-B."/>
        </authorList>
    </citation>
    <scope>NUCLEOTIDE SEQUENCE</scope>
</reference>
<accession>A0AA86SY71</accession>